<keyword evidence="3" id="KW-0808">Transferase</keyword>
<dbReference type="AlphaFoldDB" id="A0A6F9DRK8"/>
<evidence type="ECO:0000256" key="3">
    <source>
        <dbReference type="ARBA" id="ARBA00022679"/>
    </source>
</evidence>
<dbReference type="GO" id="GO:0005634">
    <property type="term" value="C:nucleus"/>
    <property type="evidence" value="ECO:0007669"/>
    <property type="project" value="TreeGrafter"/>
</dbReference>
<sequence length="548" mass="63133">MTMNDESNIPETIIVDDDDNSLDENNALPERILNVPSTSKIVKKVAGNRQQTTNKKQKKWLPRNGCEIHDDMLNNLSDSEDVEIVHVWKADAQQKCPNKNKNQVIVDLTEGESSDLEEKVNSNVVLHSKETEKNTVLKHKYLKNNTCNGPQHLINVERENNQWEVCTSSGSYRSSCTRETLSQKLPTSSNSNSLVHARTTVNSRFVEPKGGCACHQSSPISVDGGSCSTHRQFCNSGSAYSFNMNQEDERLSRDFHQCVQQDKQSTPLEEHPQTFASFYNQMPLINAPCRHQLHNEETSAPCRQMSFSSRYQSDGYSGLHHRSDQIISYQQRPDCMYGFHHRNHMAPQHHQLLVQQNNMMENNRRQLHQRMSQSSLFLRQRHHPFHRHYNHPSAYTNRVAPYVDASDFYQARHPSDMALDYRANTAFPFSRNGWNTSNFHEHNQMAFFSSQLSKTMPALGASQSTIEHNTLAYKYHKEGESPLSDEDSKEETDESAHEKCTICLSEFHESEDVRRLPCFHLFHEICIDQWLHTNMQCPICRVSITSHK</sequence>
<dbReference type="Gene3D" id="3.30.40.10">
    <property type="entry name" value="Zinc/RING finger domain, C3HC4 (zinc finger)"/>
    <property type="match status" value="1"/>
</dbReference>
<accession>A0A6F9DRK8</accession>
<keyword evidence="4" id="KW-0479">Metal-binding</keyword>
<comment type="catalytic activity">
    <reaction evidence="1">
        <text>S-ubiquitinyl-[E2 ubiquitin-conjugating enzyme]-L-cysteine + [acceptor protein]-L-lysine = [E2 ubiquitin-conjugating enzyme]-L-cysteine + N(6)-ubiquitinyl-[acceptor protein]-L-lysine.</text>
        <dbReference type="EC" id="2.3.2.27"/>
    </reaction>
</comment>
<evidence type="ECO:0000256" key="7">
    <source>
        <dbReference type="ARBA" id="ARBA00022833"/>
    </source>
</evidence>
<dbReference type="SUPFAM" id="SSF57850">
    <property type="entry name" value="RING/U-box"/>
    <property type="match status" value="1"/>
</dbReference>
<gene>
    <name evidence="10" type="primary">Rnf150-001</name>
</gene>
<evidence type="ECO:0000313" key="10">
    <source>
        <dbReference type="EMBL" id="CAB3265633.1"/>
    </source>
</evidence>
<proteinExistence type="evidence at transcript level"/>
<evidence type="ECO:0000256" key="1">
    <source>
        <dbReference type="ARBA" id="ARBA00000900"/>
    </source>
</evidence>
<dbReference type="InterPro" id="IPR001841">
    <property type="entry name" value="Znf_RING"/>
</dbReference>
<dbReference type="EMBL" id="LR789771">
    <property type="protein sequence ID" value="CAB3265633.1"/>
    <property type="molecule type" value="mRNA"/>
</dbReference>
<dbReference type="PANTHER" id="PTHR22937:SF65">
    <property type="entry name" value="E3 UBIQUITIN-PROTEIN LIGASE ARK2C"/>
    <property type="match status" value="1"/>
</dbReference>
<evidence type="ECO:0000259" key="9">
    <source>
        <dbReference type="PROSITE" id="PS50089"/>
    </source>
</evidence>
<keyword evidence="6" id="KW-0833">Ubl conjugation pathway</keyword>
<dbReference type="Pfam" id="PF13639">
    <property type="entry name" value="zf-RING_2"/>
    <property type="match status" value="1"/>
</dbReference>
<protein>
    <recommendedName>
        <fullName evidence="2">RING-type E3 ubiquitin transferase</fullName>
        <ecNumber evidence="2">2.3.2.27</ecNumber>
    </recommendedName>
</protein>
<dbReference type="InterPro" id="IPR045191">
    <property type="entry name" value="MBR1/2-like"/>
</dbReference>
<dbReference type="InterPro" id="IPR013083">
    <property type="entry name" value="Znf_RING/FYVE/PHD"/>
</dbReference>
<dbReference type="SMART" id="SM00184">
    <property type="entry name" value="RING"/>
    <property type="match status" value="1"/>
</dbReference>
<reference evidence="10" key="1">
    <citation type="submission" date="2020-04" db="EMBL/GenBank/DDBJ databases">
        <authorList>
            <person name="Neveu A P."/>
        </authorList>
    </citation>
    <scope>NUCLEOTIDE SEQUENCE</scope>
    <source>
        <tissue evidence="10">Whole embryo</tissue>
    </source>
</reference>
<evidence type="ECO:0000256" key="2">
    <source>
        <dbReference type="ARBA" id="ARBA00012483"/>
    </source>
</evidence>
<keyword evidence="5 8" id="KW-0863">Zinc-finger</keyword>
<keyword evidence="7" id="KW-0862">Zinc</keyword>
<dbReference type="GO" id="GO:0061630">
    <property type="term" value="F:ubiquitin protein ligase activity"/>
    <property type="evidence" value="ECO:0007669"/>
    <property type="project" value="UniProtKB-EC"/>
</dbReference>
<dbReference type="EC" id="2.3.2.27" evidence="2"/>
<evidence type="ECO:0000256" key="5">
    <source>
        <dbReference type="ARBA" id="ARBA00022771"/>
    </source>
</evidence>
<evidence type="ECO:0000256" key="4">
    <source>
        <dbReference type="ARBA" id="ARBA00022723"/>
    </source>
</evidence>
<feature type="domain" description="RING-type" evidence="9">
    <location>
        <begin position="500"/>
        <end position="541"/>
    </location>
</feature>
<dbReference type="PROSITE" id="PS50089">
    <property type="entry name" value="ZF_RING_2"/>
    <property type="match status" value="1"/>
</dbReference>
<name>A0A6F9DRK8_9ASCI</name>
<dbReference type="GO" id="GO:0008270">
    <property type="term" value="F:zinc ion binding"/>
    <property type="evidence" value="ECO:0007669"/>
    <property type="project" value="UniProtKB-KW"/>
</dbReference>
<dbReference type="PANTHER" id="PTHR22937">
    <property type="entry name" value="E3 UBIQUITIN-PROTEIN LIGASE RNF165"/>
    <property type="match status" value="1"/>
</dbReference>
<organism evidence="10">
    <name type="scientific">Phallusia mammillata</name>
    <dbReference type="NCBI Taxonomy" id="59560"/>
    <lineage>
        <taxon>Eukaryota</taxon>
        <taxon>Metazoa</taxon>
        <taxon>Chordata</taxon>
        <taxon>Tunicata</taxon>
        <taxon>Ascidiacea</taxon>
        <taxon>Phlebobranchia</taxon>
        <taxon>Ascidiidae</taxon>
        <taxon>Phallusia</taxon>
    </lineage>
</organism>
<evidence type="ECO:0000256" key="6">
    <source>
        <dbReference type="ARBA" id="ARBA00022786"/>
    </source>
</evidence>
<evidence type="ECO:0000256" key="8">
    <source>
        <dbReference type="PROSITE-ProRule" id="PRU00175"/>
    </source>
</evidence>